<dbReference type="SMART" id="SM00066">
    <property type="entry name" value="GAL4"/>
    <property type="match status" value="1"/>
</dbReference>
<keyword evidence="2" id="KW-0805">Transcription regulation</keyword>
<dbReference type="SMART" id="SM00906">
    <property type="entry name" value="Fungal_trans"/>
    <property type="match status" value="1"/>
</dbReference>
<dbReference type="GO" id="GO:0005634">
    <property type="term" value="C:nucleus"/>
    <property type="evidence" value="ECO:0007669"/>
    <property type="project" value="TreeGrafter"/>
</dbReference>
<dbReference type="Pfam" id="PF04082">
    <property type="entry name" value="Fungal_trans"/>
    <property type="match status" value="1"/>
</dbReference>
<evidence type="ECO:0000256" key="1">
    <source>
        <dbReference type="ARBA" id="ARBA00022723"/>
    </source>
</evidence>
<dbReference type="CDD" id="cd12148">
    <property type="entry name" value="fungal_TF_MHR"/>
    <property type="match status" value="1"/>
</dbReference>
<feature type="region of interest" description="Disordered" evidence="6">
    <location>
        <begin position="206"/>
        <end position="225"/>
    </location>
</feature>
<dbReference type="GO" id="GO:0000981">
    <property type="term" value="F:DNA-binding transcription factor activity, RNA polymerase II-specific"/>
    <property type="evidence" value="ECO:0007669"/>
    <property type="project" value="InterPro"/>
</dbReference>
<evidence type="ECO:0000256" key="2">
    <source>
        <dbReference type="ARBA" id="ARBA00023015"/>
    </source>
</evidence>
<dbReference type="RefSeq" id="XP_031867347.1">
    <property type="nucleotide sequence ID" value="XM_032016116.1"/>
</dbReference>
<reference evidence="8 9" key="1">
    <citation type="journal article" date="2018" name="IMA Fungus">
        <title>IMA Genome-F 9: Draft genome sequence of Annulohypoxylon stygium, Aspergillus mulundensis, Berkeleyomyces basicola (syn. Thielaviopsis basicola), Ceratocystis smalleyi, two Cercospora beticola strains, Coleophoma cylindrospora, Fusarium fracticaudum, Phialophora cf. hyalina, and Morchella septimelata.</title>
        <authorList>
            <person name="Wingfield B.D."/>
            <person name="Bills G.F."/>
            <person name="Dong Y."/>
            <person name="Huang W."/>
            <person name="Nel W.J."/>
            <person name="Swalarsk-Parry B.S."/>
            <person name="Vaghefi N."/>
            <person name="Wilken P.M."/>
            <person name="An Z."/>
            <person name="de Beer Z.W."/>
            <person name="De Vos L."/>
            <person name="Chen L."/>
            <person name="Duong T.A."/>
            <person name="Gao Y."/>
            <person name="Hammerbacher A."/>
            <person name="Kikkert J.R."/>
            <person name="Li Y."/>
            <person name="Li H."/>
            <person name="Li K."/>
            <person name="Li Q."/>
            <person name="Liu X."/>
            <person name="Ma X."/>
            <person name="Naidoo K."/>
            <person name="Pethybridge S.J."/>
            <person name="Sun J."/>
            <person name="Steenkamp E.T."/>
            <person name="van der Nest M.A."/>
            <person name="van Wyk S."/>
            <person name="Wingfield M.J."/>
            <person name="Xiong C."/>
            <person name="Yue Q."/>
            <person name="Zhang X."/>
        </authorList>
    </citation>
    <scope>NUCLEOTIDE SEQUENCE [LARGE SCALE GENOMIC DNA]</scope>
    <source>
        <strain evidence="8 9">BP 5553</strain>
    </source>
</reference>
<keyword evidence="1" id="KW-0479">Metal-binding</keyword>
<dbReference type="InterPro" id="IPR051127">
    <property type="entry name" value="Fungal_SecMet_Regulators"/>
</dbReference>
<proteinExistence type="predicted"/>
<dbReference type="SUPFAM" id="SSF57701">
    <property type="entry name" value="Zn2/Cys6 DNA-binding domain"/>
    <property type="match status" value="1"/>
</dbReference>
<dbReference type="GO" id="GO:0000435">
    <property type="term" value="P:positive regulation of transcription from RNA polymerase II promoter by galactose"/>
    <property type="evidence" value="ECO:0007669"/>
    <property type="project" value="TreeGrafter"/>
</dbReference>
<dbReference type="GO" id="GO:0000978">
    <property type="term" value="F:RNA polymerase II cis-regulatory region sequence-specific DNA binding"/>
    <property type="evidence" value="ECO:0007669"/>
    <property type="project" value="TreeGrafter"/>
</dbReference>
<accession>A0A370TGP8</accession>
<gene>
    <name evidence="8" type="ORF">BP5553_07493</name>
</gene>
<dbReference type="Pfam" id="PF00172">
    <property type="entry name" value="Zn_clus"/>
    <property type="match status" value="1"/>
</dbReference>
<evidence type="ECO:0000256" key="3">
    <source>
        <dbReference type="ARBA" id="ARBA00023163"/>
    </source>
</evidence>
<dbReference type="PROSITE" id="PS00463">
    <property type="entry name" value="ZN2_CY6_FUNGAL_1"/>
    <property type="match status" value="1"/>
</dbReference>
<dbReference type="Gene3D" id="4.10.240.10">
    <property type="entry name" value="Zn(2)-C6 fungal-type DNA-binding domain"/>
    <property type="match status" value="1"/>
</dbReference>
<dbReference type="PANTHER" id="PTHR47424">
    <property type="entry name" value="REGULATORY PROTEIN GAL4"/>
    <property type="match status" value="1"/>
</dbReference>
<dbReference type="AlphaFoldDB" id="A0A370TGP8"/>
<protein>
    <recommendedName>
        <fullName evidence="7">Zn(2)-C6 fungal-type domain-containing protein</fullName>
    </recommendedName>
</protein>
<dbReference type="CDD" id="cd00067">
    <property type="entry name" value="GAL4"/>
    <property type="match status" value="1"/>
</dbReference>
<dbReference type="InterPro" id="IPR036864">
    <property type="entry name" value="Zn2-C6_fun-type_DNA-bd_sf"/>
</dbReference>
<feature type="region of interest" description="Disordered" evidence="6">
    <location>
        <begin position="181"/>
        <end position="201"/>
    </location>
</feature>
<dbReference type="InterPro" id="IPR007219">
    <property type="entry name" value="XnlR_reg_dom"/>
</dbReference>
<keyword evidence="3" id="KW-0804">Transcription</keyword>
<organism evidence="8 9">
    <name type="scientific">Venustampulla echinocandica</name>
    <dbReference type="NCBI Taxonomy" id="2656787"/>
    <lineage>
        <taxon>Eukaryota</taxon>
        <taxon>Fungi</taxon>
        <taxon>Dikarya</taxon>
        <taxon>Ascomycota</taxon>
        <taxon>Pezizomycotina</taxon>
        <taxon>Leotiomycetes</taxon>
        <taxon>Helotiales</taxon>
        <taxon>Pleuroascaceae</taxon>
        <taxon>Venustampulla</taxon>
    </lineage>
</organism>
<dbReference type="PANTHER" id="PTHR47424:SF2">
    <property type="entry name" value="TRANSCRIPTION FACTOR DOMAIN-CONTAINING PROTEIN-RELATED"/>
    <property type="match status" value="1"/>
</dbReference>
<feature type="coiled-coil region" evidence="5">
    <location>
        <begin position="76"/>
        <end position="103"/>
    </location>
</feature>
<evidence type="ECO:0000259" key="7">
    <source>
        <dbReference type="PROSITE" id="PS50048"/>
    </source>
</evidence>
<keyword evidence="9" id="KW-1185">Reference proteome</keyword>
<feature type="domain" description="Zn(2)-C6 fungal-type" evidence="7">
    <location>
        <begin position="33"/>
        <end position="63"/>
    </location>
</feature>
<name>A0A370TGP8_9HELO</name>
<dbReference type="Proteomes" id="UP000254866">
    <property type="component" value="Unassembled WGS sequence"/>
</dbReference>
<dbReference type="GO" id="GO:0006351">
    <property type="term" value="P:DNA-templated transcription"/>
    <property type="evidence" value="ECO:0007669"/>
    <property type="project" value="InterPro"/>
</dbReference>
<sequence>MSEPAPQDGLTSSYELVDGADEEGQPVPRANQACNECKRRKGKCDRVAPECSPCRRFRRHCLYEQHSKTPLTRKHLTFVEHRLAGANAEIRSLRRALNELRQQNGEVSLGTREESGEVPAEVAPETSGTSAVFTSDSRCPTITNLYHMDASQMNISDSPPLSTRLTDGGFNENCDIEEAFEQTERSSIPLEGPPTTGEEFDWDEQSMSMASELDPQSSGEEEPEFVDGMASLSVNEKDVGYLGVASGAALLRMLRPENSSRGSFLERTGRRPRTSSTLLVPQPNPHVHIVDAMIDGYFRSYHLSYPIVHEPRFRAQYSGVIQCPKDNGWQALIYVIAALGAFSTAEDASDADIGLFHAARSHLSIDDLQSGNISLVQSLTLMSNYLQKRNKPNSGYNYLGLALRMAMGLGLYKEFPGWDIKPLQMEIRRRVWWTLFVFDIGATITFSRPLGWPSEGIDVRLPLNINDRELTAVTNSYPTESANPTTYTAVRTQVAFHLATNAIYKRVISLPFPSPRECLALDEEKIVPWFQSLPPWYSESATVPQQFALSHSIMMWRYRNLRLIMYRPFVLRRSLKNRVNSAPLTVRKDEQEACNRCLHEASMSITLIGNFWSTHQHTKLAAWYALYFLFQASLLPIFCLRNDPLSPSANDWRQDIRVALSVIESMAIINPSSVKCLHTINTLCEQFMVDTSTAADMLLDPTGESPQTQINNVLSMMWPNLPELDVVMQDDNWTRFYDTSVLDGRFDNTFDTGEDQWPI</sequence>
<dbReference type="InterPro" id="IPR001138">
    <property type="entry name" value="Zn2Cys6_DnaBD"/>
</dbReference>
<feature type="compositionally biased region" description="Polar residues" evidence="6">
    <location>
        <begin position="206"/>
        <end position="218"/>
    </location>
</feature>
<dbReference type="OrthoDB" id="2283488at2759"/>
<evidence type="ECO:0000313" key="8">
    <source>
        <dbReference type="EMBL" id="RDL34365.1"/>
    </source>
</evidence>
<dbReference type="PROSITE" id="PS50048">
    <property type="entry name" value="ZN2_CY6_FUNGAL_2"/>
    <property type="match status" value="1"/>
</dbReference>
<evidence type="ECO:0000313" key="9">
    <source>
        <dbReference type="Proteomes" id="UP000254866"/>
    </source>
</evidence>
<dbReference type="EMBL" id="NPIC01000007">
    <property type="protein sequence ID" value="RDL34365.1"/>
    <property type="molecule type" value="Genomic_DNA"/>
</dbReference>
<comment type="caution">
    <text evidence="8">The sequence shown here is derived from an EMBL/GenBank/DDBJ whole genome shotgun (WGS) entry which is preliminary data.</text>
</comment>
<evidence type="ECO:0000256" key="4">
    <source>
        <dbReference type="ARBA" id="ARBA00023242"/>
    </source>
</evidence>
<dbReference type="GeneID" id="43600342"/>
<feature type="region of interest" description="Disordered" evidence="6">
    <location>
        <begin position="108"/>
        <end position="134"/>
    </location>
</feature>
<evidence type="ECO:0000256" key="5">
    <source>
        <dbReference type="SAM" id="Coils"/>
    </source>
</evidence>
<evidence type="ECO:0000256" key="6">
    <source>
        <dbReference type="SAM" id="MobiDB-lite"/>
    </source>
</evidence>
<keyword evidence="4" id="KW-0539">Nucleus</keyword>
<feature type="region of interest" description="Disordered" evidence="6">
    <location>
        <begin position="1"/>
        <end position="29"/>
    </location>
</feature>
<dbReference type="GO" id="GO:0008270">
    <property type="term" value="F:zinc ion binding"/>
    <property type="evidence" value="ECO:0007669"/>
    <property type="project" value="InterPro"/>
</dbReference>
<keyword evidence="5" id="KW-0175">Coiled coil</keyword>